<organism evidence="1 2">
    <name type="scientific">Nesidiocoris tenuis</name>
    <dbReference type="NCBI Taxonomy" id="355587"/>
    <lineage>
        <taxon>Eukaryota</taxon>
        <taxon>Metazoa</taxon>
        <taxon>Ecdysozoa</taxon>
        <taxon>Arthropoda</taxon>
        <taxon>Hexapoda</taxon>
        <taxon>Insecta</taxon>
        <taxon>Pterygota</taxon>
        <taxon>Neoptera</taxon>
        <taxon>Paraneoptera</taxon>
        <taxon>Hemiptera</taxon>
        <taxon>Heteroptera</taxon>
        <taxon>Panheteroptera</taxon>
        <taxon>Cimicomorpha</taxon>
        <taxon>Miridae</taxon>
        <taxon>Dicyphina</taxon>
        <taxon>Nesidiocoris</taxon>
    </lineage>
</organism>
<proteinExistence type="predicted"/>
<gene>
    <name evidence="1" type="ORF">NTJ_01027</name>
</gene>
<dbReference type="EMBL" id="AP028909">
    <property type="protein sequence ID" value="BES88221.1"/>
    <property type="molecule type" value="Genomic_DNA"/>
</dbReference>
<reference evidence="1 2" key="1">
    <citation type="submission" date="2023-09" db="EMBL/GenBank/DDBJ databases">
        <title>Nesidiocoris tenuis whole genome shotgun sequence.</title>
        <authorList>
            <person name="Shibata T."/>
            <person name="Shimoda M."/>
            <person name="Kobayashi T."/>
            <person name="Uehara T."/>
        </authorList>
    </citation>
    <scope>NUCLEOTIDE SEQUENCE [LARGE SCALE GENOMIC DNA]</scope>
    <source>
        <strain evidence="1 2">Japan</strain>
    </source>
</reference>
<evidence type="ECO:0000313" key="1">
    <source>
        <dbReference type="EMBL" id="BES88221.1"/>
    </source>
</evidence>
<evidence type="ECO:0000313" key="2">
    <source>
        <dbReference type="Proteomes" id="UP001307889"/>
    </source>
</evidence>
<dbReference type="Proteomes" id="UP001307889">
    <property type="component" value="Chromosome 1"/>
</dbReference>
<protein>
    <submittedName>
        <fullName evidence="1">Uncharacterized protein</fullName>
    </submittedName>
</protein>
<name>A0ABN7A7H2_9HEMI</name>
<accession>A0ABN7A7H2</accession>
<sequence length="115" mass="13212">MGSDRHSFKLCLPILSLPWSYTHFPDVSGERSREAHLFQEGDVQWFLVEAKNHNRKEKRLYLGFWLPPGYVKREKDGGAYFLLLKASSTVVKIWHGFSTLFYLHSGDGESDPPGV</sequence>
<keyword evidence="2" id="KW-1185">Reference proteome</keyword>